<proteinExistence type="predicted"/>
<dbReference type="EMBL" id="MDYN01000071">
    <property type="protein sequence ID" value="OQD78923.1"/>
    <property type="molecule type" value="Genomic_DNA"/>
</dbReference>
<name>A0A1V6PPP7_9EURO</name>
<accession>A0A1V6PPP7</accession>
<keyword evidence="2" id="KW-1185">Reference proteome</keyword>
<evidence type="ECO:0000313" key="1">
    <source>
        <dbReference type="EMBL" id="OQD78923.1"/>
    </source>
</evidence>
<comment type="caution">
    <text evidence="1">The sequence shown here is derived from an EMBL/GenBank/DDBJ whole genome shotgun (WGS) entry which is preliminary data.</text>
</comment>
<dbReference type="STRING" id="416450.A0A1V6PPP7"/>
<organism evidence="1 2">
    <name type="scientific">Penicillium antarcticum</name>
    <dbReference type="NCBI Taxonomy" id="416450"/>
    <lineage>
        <taxon>Eukaryota</taxon>
        <taxon>Fungi</taxon>
        <taxon>Dikarya</taxon>
        <taxon>Ascomycota</taxon>
        <taxon>Pezizomycotina</taxon>
        <taxon>Eurotiomycetes</taxon>
        <taxon>Eurotiomycetidae</taxon>
        <taxon>Eurotiales</taxon>
        <taxon>Aspergillaceae</taxon>
        <taxon>Penicillium</taxon>
    </lineage>
</organism>
<reference evidence="2" key="1">
    <citation type="journal article" date="2017" name="Nat. Microbiol.">
        <title>Global analysis of biosynthetic gene clusters reveals vast potential of secondary metabolite production in Penicillium species.</title>
        <authorList>
            <person name="Nielsen J.C."/>
            <person name="Grijseels S."/>
            <person name="Prigent S."/>
            <person name="Ji B."/>
            <person name="Dainat J."/>
            <person name="Nielsen K.F."/>
            <person name="Frisvad J.C."/>
            <person name="Workman M."/>
            <person name="Nielsen J."/>
        </authorList>
    </citation>
    <scope>NUCLEOTIDE SEQUENCE [LARGE SCALE GENOMIC DNA]</scope>
    <source>
        <strain evidence="2">IBT 31811</strain>
    </source>
</reference>
<evidence type="ECO:0000313" key="2">
    <source>
        <dbReference type="Proteomes" id="UP000191672"/>
    </source>
</evidence>
<protein>
    <submittedName>
        <fullName evidence="1">Uncharacterized protein</fullName>
    </submittedName>
</protein>
<gene>
    <name evidence="1" type="ORF">PENANT_c071G02618</name>
</gene>
<dbReference type="Proteomes" id="UP000191672">
    <property type="component" value="Unassembled WGS sequence"/>
</dbReference>
<sequence>MPPIRSARAPVAPPRRPRCQLDAYMRTKLVELKTVAGWTYEQIHKEYPSIPIGTIKTTVYRANKRAKNEISPRSGRPRKLDADDKTKLLDAIDANPRITYVDLLANVNPGGSVIPAGPSPHQKLQIFYIF</sequence>
<dbReference type="AlphaFoldDB" id="A0A1V6PPP7"/>